<dbReference type="Pfam" id="PF03650">
    <property type="entry name" value="MPC"/>
    <property type="match status" value="1"/>
</dbReference>
<keyword evidence="4" id="KW-0812">Transmembrane</keyword>
<comment type="caution">
    <text evidence="15">The sequence shown here is derived from an EMBL/GenBank/DDBJ whole genome shotgun (WGS) entry which is preliminary data.</text>
</comment>
<keyword evidence="16" id="KW-1185">Reference proteome</keyword>
<dbReference type="InterPro" id="IPR055081">
    <property type="entry name" value="NLP1-9_GAF"/>
</dbReference>
<proteinExistence type="inferred from homology"/>
<feature type="domain" description="PB1" evidence="14">
    <location>
        <begin position="618"/>
        <end position="700"/>
    </location>
</feature>
<evidence type="ECO:0000256" key="1">
    <source>
        <dbReference type="ARBA" id="ARBA00004448"/>
    </source>
</evidence>
<dbReference type="InterPro" id="IPR053793">
    <property type="entry name" value="PB1-like"/>
</dbReference>
<dbReference type="SMART" id="SM00666">
    <property type="entry name" value="PB1"/>
    <property type="match status" value="1"/>
</dbReference>
<evidence type="ECO:0000313" key="16">
    <source>
        <dbReference type="Proteomes" id="UP000823775"/>
    </source>
</evidence>
<comment type="subcellular location">
    <subcellularLocation>
        <location evidence="1">Mitochondrion inner membrane</location>
        <topology evidence="1">Multi-pass membrane protein</topology>
    </subcellularLocation>
</comment>
<dbReference type="InterPro" id="IPR000270">
    <property type="entry name" value="PB1_dom"/>
</dbReference>
<evidence type="ECO:0000256" key="7">
    <source>
        <dbReference type="ARBA" id="ARBA00023015"/>
    </source>
</evidence>
<evidence type="ECO:0000256" key="9">
    <source>
        <dbReference type="ARBA" id="ARBA00023128"/>
    </source>
</evidence>
<evidence type="ECO:0000256" key="8">
    <source>
        <dbReference type="ARBA" id="ARBA00023125"/>
    </source>
</evidence>
<accession>A0ABS8RW30</accession>
<evidence type="ECO:0000256" key="4">
    <source>
        <dbReference type="ARBA" id="ARBA00022692"/>
    </source>
</evidence>
<dbReference type="PROSITE" id="PS51745">
    <property type="entry name" value="PB1"/>
    <property type="match status" value="1"/>
</dbReference>
<keyword evidence="3" id="KW-0813">Transport</keyword>
<evidence type="ECO:0000256" key="5">
    <source>
        <dbReference type="ARBA" id="ARBA00022792"/>
    </source>
</evidence>
<evidence type="ECO:0000256" key="6">
    <source>
        <dbReference type="ARBA" id="ARBA00022989"/>
    </source>
</evidence>
<name>A0ABS8RW30_DATST</name>
<dbReference type="InterPro" id="IPR003035">
    <property type="entry name" value="RWP-RK_dom"/>
</dbReference>
<dbReference type="PANTHER" id="PTHR32002">
    <property type="entry name" value="PROTEIN NLP8"/>
    <property type="match status" value="1"/>
</dbReference>
<dbReference type="SUPFAM" id="SSF54277">
    <property type="entry name" value="CAD &amp; PB1 domains"/>
    <property type="match status" value="1"/>
</dbReference>
<keyword evidence="10" id="KW-0472">Membrane</keyword>
<dbReference type="EMBL" id="JACEIK010000148">
    <property type="protein sequence ID" value="MCD7450917.1"/>
    <property type="molecule type" value="Genomic_DNA"/>
</dbReference>
<dbReference type="Gene3D" id="1.10.10.60">
    <property type="entry name" value="Homeodomain-like"/>
    <property type="match status" value="1"/>
</dbReference>
<dbReference type="Proteomes" id="UP000823775">
    <property type="component" value="Unassembled WGS sequence"/>
</dbReference>
<evidence type="ECO:0000259" key="13">
    <source>
        <dbReference type="PROSITE" id="PS51519"/>
    </source>
</evidence>
<dbReference type="Pfam" id="PF00564">
    <property type="entry name" value="PB1"/>
    <property type="match status" value="1"/>
</dbReference>
<dbReference type="Pfam" id="PF02042">
    <property type="entry name" value="RWP-RK"/>
    <property type="match status" value="1"/>
</dbReference>
<evidence type="ECO:0000256" key="11">
    <source>
        <dbReference type="ARBA" id="ARBA00023163"/>
    </source>
</evidence>
<dbReference type="PANTHER" id="PTHR32002:SF77">
    <property type="entry name" value="PROTEIN NLP6-LIKE ISOFORM X1"/>
    <property type="match status" value="1"/>
</dbReference>
<feature type="domain" description="RWP-RK" evidence="13">
    <location>
        <begin position="526"/>
        <end position="611"/>
    </location>
</feature>
<dbReference type="Gene3D" id="3.10.20.90">
    <property type="entry name" value="Phosphatidylinositol 3-kinase Catalytic Subunit, Chain A, domain 1"/>
    <property type="match status" value="1"/>
</dbReference>
<evidence type="ECO:0000256" key="10">
    <source>
        <dbReference type="ARBA" id="ARBA00023136"/>
    </source>
</evidence>
<keyword evidence="7" id="KW-0805">Transcription regulation</keyword>
<evidence type="ECO:0000256" key="3">
    <source>
        <dbReference type="ARBA" id="ARBA00022448"/>
    </source>
</evidence>
<protein>
    <submittedName>
        <fullName evidence="15">Uncharacterized protein</fullName>
    </submittedName>
</protein>
<dbReference type="InterPro" id="IPR045012">
    <property type="entry name" value="NLP"/>
</dbReference>
<keyword evidence="6" id="KW-1133">Transmembrane helix</keyword>
<gene>
    <name evidence="15" type="ORF">HAX54_008979</name>
</gene>
<evidence type="ECO:0000256" key="2">
    <source>
        <dbReference type="ARBA" id="ARBA00006416"/>
    </source>
</evidence>
<sequence length="827" mass="95027">MNDMINNIPFDHSANMMEEIERNQLPMSNEDVVYEVYTSSEFMNYIGSPLSCSEERSNFHLMVFWSNNDDESNSLVETSVKQKIRTALQRIETSQVILLQFWGLENIEGRNFLSTSGQPFGLRYLYKGLCWYRKHCQGYKYSVDNGETSQQGTEKTHLFGPPARVFQQKLPESSTHVGYYTNEEFPMRDHAVRCGVRTYLALPVFEPVEKNCVGVIELVTVWKGGYLTYEVERVLNALEGVDLKCPKIYLHKGRKVQTGKQSEREEIKKMLKIMRGTHKLPFVRVWIPCVNLEMDHNGMYVGCTEHAISSSNNEVYFVADEEMDANDHVYDDYYYDDMLCFRDISKLQPLHKDQGVVGKAFSSGKLCYCENITEFSIIEYPLVHYARWCGLTTSFAICLKNRDDAYILELFLPRDSADPKIFLGSVLSTMGQHFQNFKFASGQELGNESHVQVVKASSDKNVDYFHICQAIASRFMPEVLQAEERRNKLMEGNENHTEKEDRQQLLVQSDVLTIDSQIISEKKCVSVTHLQKESRTRTKDSLNYDDLKQYFNKNLSDAAESLQISRSTLKRLCRKYGIRRWPLSKRKKTIESDHQPLKILPKKNTSTTSATTTHTDHGITVKATYGDDLMKFKLNSFSRKEDLDNEVAKRLQLPIGRFRISYMDEDNDRIWIACDDDLSDCFNNAHSLGKNTIKMLVLPAAVNHHLEFFRSLIKDISNSLSEMTAFKAFLNSPVGPKTTHFWGPVANWGFVIAGLVDTQKPPEMISGNMTSAMCVYSALFMRFAWMVQPRNYLLLACHASNETVQLYQLSRWAKGQGYLQQNAAKAE</sequence>
<keyword evidence="12" id="KW-0539">Nucleus</keyword>
<dbReference type="Pfam" id="PF22922">
    <property type="entry name" value="GAF_NLP"/>
    <property type="match status" value="1"/>
</dbReference>
<keyword evidence="9" id="KW-0496">Mitochondrion</keyword>
<reference evidence="15 16" key="1">
    <citation type="journal article" date="2021" name="BMC Genomics">
        <title>Datura genome reveals duplications of psychoactive alkaloid biosynthetic genes and high mutation rate following tissue culture.</title>
        <authorList>
            <person name="Rajewski A."/>
            <person name="Carter-House D."/>
            <person name="Stajich J."/>
            <person name="Litt A."/>
        </authorList>
    </citation>
    <scope>NUCLEOTIDE SEQUENCE [LARGE SCALE GENOMIC DNA]</scope>
    <source>
        <strain evidence="15">AR-01</strain>
    </source>
</reference>
<organism evidence="15 16">
    <name type="scientific">Datura stramonium</name>
    <name type="common">Jimsonweed</name>
    <name type="synonym">Common thornapple</name>
    <dbReference type="NCBI Taxonomy" id="4076"/>
    <lineage>
        <taxon>Eukaryota</taxon>
        <taxon>Viridiplantae</taxon>
        <taxon>Streptophyta</taxon>
        <taxon>Embryophyta</taxon>
        <taxon>Tracheophyta</taxon>
        <taxon>Spermatophyta</taxon>
        <taxon>Magnoliopsida</taxon>
        <taxon>eudicotyledons</taxon>
        <taxon>Gunneridae</taxon>
        <taxon>Pentapetalae</taxon>
        <taxon>asterids</taxon>
        <taxon>lamiids</taxon>
        <taxon>Solanales</taxon>
        <taxon>Solanaceae</taxon>
        <taxon>Solanoideae</taxon>
        <taxon>Datureae</taxon>
        <taxon>Datura</taxon>
    </lineage>
</organism>
<evidence type="ECO:0000256" key="12">
    <source>
        <dbReference type="ARBA" id="ARBA00023242"/>
    </source>
</evidence>
<evidence type="ECO:0000259" key="14">
    <source>
        <dbReference type="PROSITE" id="PS51745"/>
    </source>
</evidence>
<evidence type="ECO:0000313" key="15">
    <source>
        <dbReference type="EMBL" id="MCD7450917.1"/>
    </source>
</evidence>
<dbReference type="PROSITE" id="PS51519">
    <property type="entry name" value="RWP_RK"/>
    <property type="match status" value="1"/>
</dbReference>
<dbReference type="InterPro" id="IPR005336">
    <property type="entry name" value="MPC"/>
</dbReference>
<comment type="similarity">
    <text evidence="2">Belongs to the mitochondrial pyruvate carrier (MPC) (TC 2.A.105) family.</text>
</comment>
<keyword evidence="5" id="KW-0999">Mitochondrion inner membrane</keyword>
<keyword evidence="11" id="KW-0804">Transcription</keyword>
<keyword evidence="8" id="KW-0238">DNA-binding</keyword>